<reference evidence="7 8" key="2">
    <citation type="journal article" date="2014" name="Genome Announc.">
        <title>Complete Genome Sequence of Coprothermobacter proteolyticus DSM 5265.</title>
        <authorList>
            <person name="Alexiev A."/>
            <person name="Coil D.A."/>
            <person name="Badger J.H."/>
            <person name="Enticknap J."/>
            <person name="Ward N."/>
            <person name="Robb F.T."/>
            <person name="Eisen J.A."/>
        </authorList>
    </citation>
    <scope>NUCLEOTIDE SEQUENCE [LARGE SCALE GENOMIC DNA]</scope>
    <source>
        <strain evidence="8">ATCC 35245 / DSM 5265 / OCM 4 / BT</strain>
    </source>
</reference>
<dbReference type="InterPro" id="IPR003339">
    <property type="entry name" value="ABC/ECF_trnsptr_transmembrane"/>
</dbReference>
<feature type="transmembrane region" description="Helical" evidence="6">
    <location>
        <begin position="105"/>
        <end position="128"/>
    </location>
</feature>
<keyword evidence="5 6" id="KW-0472">Membrane</keyword>
<dbReference type="STRING" id="309798.COPRO5265_0236"/>
<feature type="transmembrane region" description="Helical" evidence="6">
    <location>
        <begin position="64"/>
        <end position="85"/>
    </location>
</feature>
<sequence>MARVLSLYVETNTFVQRLDPMVKLLYILVAVLISFVILPFRWVGAAFIVLSCLALLYARVFARVVPLLGFSFLILISIVIIQGLFMPGNKTPAINILGLTFYKEGLLYALTLCIRVLDVLLAFALLVLTTRPSDLIQSLVKRGLSPRFGYVLSSALQVIPQMMSQVGSIMDAQRSRGLETEGNLWTRLKAFLPLIGPVVMSSLLETRERAMALEVRGFSASGKKTFLYERESSTLDRVLQWTLIVVLILSIAARFMLV</sequence>
<dbReference type="KEGG" id="cpo:COPRO5265_0236"/>
<evidence type="ECO:0000256" key="3">
    <source>
        <dbReference type="ARBA" id="ARBA00022692"/>
    </source>
</evidence>
<dbReference type="Proteomes" id="UP000001732">
    <property type="component" value="Chromosome"/>
</dbReference>
<evidence type="ECO:0000256" key="1">
    <source>
        <dbReference type="ARBA" id="ARBA00004141"/>
    </source>
</evidence>
<name>B5Y757_COPPD</name>
<evidence type="ECO:0000256" key="2">
    <source>
        <dbReference type="ARBA" id="ARBA00022475"/>
    </source>
</evidence>
<proteinExistence type="predicted"/>
<dbReference type="GO" id="GO:0005886">
    <property type="term" value="C:plasma membrane"/>
    <property type="evidence" value="ECO:0007669"/>
    <property type="project" value="UniProtKB-ARBA"/>
</dbReference>
<gene>
    <name evidence="7" type="ordered locus">COPRO5265_0236</name>
</gene>
<keyword evidence="3 6" id="KW-0812">Transmembrane</keyword>
<organism evidence="7 8">
    <name type="scientific">Coprothermobacter proteolyticus (strain ATCC 35245 / DSM 5265 / OCM 4 / BT)</name>
    <dbReference type="NCBI Taxonomy" id="309798"/>
    <lineage>
        <taxon>Bacteria</taxon>
        <taxon>Pseudomonadati</taxon>
        <taxon>Coprothermobacterota</taxon>
        <taxon>Coprothermobacteria</taxon>
        <taxon>Coprothermobacterales</taxon>
        <taxon>Coprothermobacteraceae</taxon>
        <taxon>Coprothermobacter</taxon>
    </lineage>
</organism>
<dbReference type="CDD" id="cd16914">
    <property type="entry name" value="EcfT"/>
    <property type="match status" value="1"/>
</dbReference>
<dbReference type="Pfam" id="PF02361">
    <property type="entry name" value="CbiQ"/>
    <property type="match status" value="1"/>
</dbReference>
<dbReference type="eggNOG" id="COG0619">
    <property type="taxonomic scope" value="Bacteria"/>
</dbReference>
<dbReference type="OrthoDB" id="166227at2"/>
<dbReference type="InterPro" id="IPR051611">
    <property type="entry name" value="ECF_transporter_component"/>
</dbReference>
<feature type="transmembrane region" description="Helical" evidence="6">
    <location>
        <begin position="24"/>
        <end position="57"/>
    </location>
</feature>
<reference evidence="8" key="1">
    <citation type="submission" date="2008-08" db="EMBL/GenBank/DDBJ databases">
        <title>The complete genome sequence of Coprothermobacter proteolyticus strain ATCC 5245 / DSM 5265 / BT.</title>
        <authorList>
            <person name="Dodson R.J."/>
            <person name="Durkin A.S."/>
            <person name="Wu M."/>
            <person name="Eisen J."/>
            <person name="Sutton G."/>
        </authorList>
    </citation>
    <scope>NUCLEOTIDE SEQUENCE [LARGE SCALE GENOMIC DNA]</scope>
    <source>
        <strain evidence="8">ATCC 35245 / DSM 5265 / OCM 4 / BT</strain>
    </source>
</reference>
<evidence type="ECO:0000313" key="8">
    <source>
        <dbReference type="Proteomes" id="UP000001732"/>
    </source>
</evidence>
<dbReference type="AlphaFoldDB" id="B5Y757"/>
<evidence type="ECO:0000256" key="6">
    <source>
        <dbReference type="SAM" id="Phobius"/>
    </source>
</evidence>
<feature type="transmembrane region" description="Helical" evidence="6">
    <location>
        <begin position="238"/>
        <end position="257"/>
    </location>
</feature>
<protein>
    <submittedName>
        <fullName evidence="7">Cobalt ABC transporter permease protein</fullName>
    </submittedName>
</protein>
<keyword evidence="2" id="KW-1003">Cell membrane</keyword>
<dbReference type="PANTHER" id="PTHR34857:SF2">
    <property type="entry name" value="SLL0384 PROTEIN"/>
    <property type="match status" value="1"/>
</dbReference>
<keyword evidence="4 6" id="KW-1133">Transmembrane helix</keyword>
<dbReference type="RefSeq" id="WP_012543691.1">
    <property type="nucleotide sequence ID" value="NC_011295.1"/>
</dbReference>
<evidence type="ECO:0000256" key="5">
    <source>
        <dbReference type="ARBA" id="ARBA00023136"/>
    </source>
</evidence>
<dbReference type="EMBL" id="CP001145">
    <property type="protein sequence ID" value="ACI17039.1"/>
    <property type="molecule type" value="Genomic_DNA"/>
</dbReference>
<evidence type="ECO:0000313" key="7">
    <source>
        <dbReference type="EMBL" id="ACI17039.1"/>
    </source>
</evidence>
<comment type="subcellular location">
    <subcellularLocation>
        <location evidence="1">Membrane</location>
        <topology evidence="1">Multi-pass membrane protein</topology>
    </subcellularLocation>
</comment>
<dbReference type="PANTHER" id="PTHR34857">
    <property type="entry name" value="SLL0384 PROTEIN"/>
    <property type="match status" value="1"/>
</dbReference>
<evidence type="ECO:0000256" key="4">
    <source>
        <dbReference type="ARBA" id="ARBA00022989"/>
    </source>
</evidence>
<keyword evidence="8" id="KW-1185">Reference proteome</keyword>
<dbReference type="HOGENOM" id="CLU_056469_2_3_9"/>
<accession>B5Y757</accession>